<dbReference type="AlphaFoldDB" id="A0A0E9WLD3"/>
<organism evidence="1">
    <name type="scientific">Anguilla anguilla</name>
    <name type="common">European freshwater eel</name>
    <name type="synonym">Muraena anguilla</name>
    <dbReference type="NCBI Taxonomy" id="7936"/>
    <lineage>
        <taxon>Eukaryota</taxon>
        <taxon>Metazoa</taxon>
        <taxon>Chordata</taxon>
        <taxon>Craniata</taxon>
        <taxon>Vertebrata</taxon>
        <taxon>Euteleostomi</taxon>
        <taxon>Actinopterygii</taxon>
        <taxon>Neopterygii</taxon>
        <taxon>Teleostei</taxon>
        <taxon>Anguilliformes</taxon>
        <taxon>Anguillidae</taxon>
        <taxon>Anguilla</taxon>
    </lineage>
</organism>
<reference evidence="1" key="1">
    <citation type="submission" date="2014-11" db="EMBL/GenBank/DDBJ databases">
        <authorList>
            <person name="Amaro Gonzalez C."/>
        </authorList>
    </citation>
    <scope>NUCLEOTIDE SEQUENCE</scope>
</reference>
<reference evidence="1" key="2">
    <citation type="journal article" date="2015" name="Fish Shellfish Immunol.">
        <title>Early steps in the European eel (Anguilla anguilla)-Vibrio vulnificus interaction in the gills: Role of the RtxA13 toxin.</title>
        <authorList>
            <person name="Callol A."/>
            <person name="Pajuelo D."/>
            <person name="Ebbesson L."/>
            <person name="Teles M."/>
            <person name="MacKenzie S."/>
            <person name="Amaro C."/>
        </authorList>
    </citation>
    <scope>NUCLEOTIDE SEQUENCE</scope>
</reference>
<dbReference type="EMBL" id="GBXM01018197">
    <property type="protein sequence ID" value="JAH90380.1"/>
    <property type="molecule type" value="Transcribed_RNA"/>
</dbReference>
<proteinExistence type="predicted"/>
<accession>A0A0E9WLD3</accession>
<protein>
    <submittedName>
        <fullName evidence="1">Uncharacterized protein</fullName>
    </submittedName>
</protein>
<sequence length="67" mass="7259">MPKPSSVFPSTKSPALLMRRSSLGSVFRKVSAKERTDCRLARSSCMYTTSAFPLSLLMSRTAASALS</sequence>
<evidence type="ECO:0000313" key="1">
    <source>
        <dbReference type="EMBL" id="JAH90380.1"/>
    </source>
</evidence>
<name>A0A0E9WLD3_ANGAN</name>